<dbReference type="AlphaFoldDB" id="B0YMX1"/>
<sequence>MEVYEMAHVQKFTKGNMQGLSIHLDRKTENHSNKNIDTERTHLNYDLCEKDGDTLSRMDERLSEVYCMNRKDVKVCCEWIVTLPESLHNESVEYQRKFFEETYEFLTDRYGGQENVVSANVHNDETTPHMHFDFVPVVWDEKKEREKVSAKEVLTRSELKSFHTDLDRHLKERIPEIYQEGILNDKTIGIENIHSLKKYSAEIEQQKEEMANEFKSFKYPQKVLKSIEREVEKKTVGVFNKKEVVMLPAERYEKMKELSNSSIRIQQRFDKYKSKAVEEIKNLKVNVKNFEEDNEHLRYRNIDFGREITLLQKERDRQTENAIVYKSILEEKEPDLQISTLEFQGRLVLHNLENDRMPKNKEEGENWLEILEENKEEKTIPQNRLEKAIGKIKLFLEKFIKRAKEADFSMDWLVEKNKELSQQRQQQKKTKSRSSGMEL</sequence>
<dbReference type="EMBL" id="EF605268">
    <property type="protein sequence ID" value="ABV57474.1"/>
    <property type="molecule type" value="Genomic_DNA"/>
</dbReference>
<comment type="similarity">
    <text evidence="1">Belongs to the plasmid mobilization pre family.</text>
</comment>
<evidence type="ECO:0000256" key="1">
    <source>
        <dbReference type="ARBA" id="ARBA00010657"/>
    </source>
</evidence>
<dbReference type="NCBIfam" id="NF041497">
    <property type="entry name" value="MobV"/>
    <property type="match status" value="1"/>
</dbReference>
<keyword evidence="2" id="KW-0175">Coiled coil</keyword>
<proteinExistence type="inferred from homology"/>
<keyword evidence="4" id="KW-0614">Plasmid</keyword>
<dbReference type="CDD" id="cd17242">
    <property type="entry name" value="MobM_relaxase"/>
    <property type="match status" value="1"/>
</dbReference>
<geneLocation type="plasmid" evidence="4">
    <name>pLS55</name>
</geneLocation>
<dbReference type="Pfam" id="PF01076">
    <property type="entry name" value="Mob_Pre"/>
    <property type="match status" value="1"/>
</dbReference>
<evidence type="ECO:0000256" key="2">
    <source>
        <dbReference type="SAM" id="Coils"/>
    </source>
</evidence>
<dbReference type="RefSeq" id="WP_012290102.1">
    <property type="nucleotide sequence ID" value="NC_010375.1"/>
</dbReference>
<dbReference type="GO" id="GO:0003677">
    <property type="term" value="F:DNA binding"/>
    <property type="evidence" value="ECO:0007669"/>
    <property type="project" value="InterPro"/>
</dbReference>
<organism evidence="4">
    <name type="scientific">Latilactobacillus sakei</name>
    <name type="common">Lactobacillus sakei</name>
    <dbReference type="NCBI Taxonomy" id="1599"/>
    <lineage>
        <taxon>Bacteria</taxon>
        <taxon>Bacillati</taxon>
        <taxon>Bacillota</taxon>
        <taxon>Bacilli</taxon>
        <taxon>Lactobacillales</taxon>
        <taxon>Lactobacillaceae</taxon>
        <taxon>Latilactobacillus</taxon>
    </lineage>
</organism>
<dbReference type="GO" id="GO:0006310">
    <property type="term" value="P:DNA recombination"/>
    <property type="evidence" value="ECO:0007669"/>
    <property type="project" value="InterPro"/>
</dbReference>
<dbReference type="Gene3D" id="3.30.930.30">
    <property type="match status" value="1"/>
</dbReference>
<gene>
    <name evidence="4" type="primary">mob</name>
</gene>
<feature type="coiled-coil region" evidence="2">
    <location>
        <begin position="273"/>
        <end position="300"/>
    </location>
</feature>
<evidence type="ECO:0000313" key="4">
    <source>
        <dbReference type="EMBL" id="ABV57474.1"/>
    </source>
</evidence>
<protein>
    <submittedName>
        <fullName evidence="4">Mob</fullName>
    </submittedName>
</protein>
<name>B0YMX1_LATSK</name>
<accession>B0YMX1</accession>
<dbReference type="InterPro" id="IPR001668">
    <property type="entry name" value="Mob_Pre"/>
</dbReference>
<reference evidence="4" key="1">
    <citation type="journal article" date="2008" name="Appl. Environ. Microbiol.">
        <title>Two different tetracycline resistance mechanisms, plasmid-carried tet(L) and chromosomally located transposon-associated tet(M), coexist in Lactobacillus sakei Rits 9.</title>
        <authorList>
            <person name="Ammor M.S."/>
            <person name="Gueimonde M."/>
            <person name="Danielsen M."/>
            <person name="Zagorec M."/>
            <person name="van Hoek A.H."/>
            <person name="de Los Reyes-Gavilan C.G."/>
            <person name="Mayo B."/>
            <person name="Margolles A."/>
        </authorList>
    </citation>
    <scope>NUCLEOTIDE SEQUENCE</scope>
    <source>
        <strain evidence="4">Rits9</strain>
        <plasmid evidence="4">pLS55</plasmid>
    </source>
</reference>
<feature type="region of interest" description="Disordered" evidence="3">
    <location>
        <begin position="419"/>
        <end position="439"/>
    </location>
</feature>
<evidence type="ECO:0000256" key="3">
    <source>
        <dbReference type="SAM" id="MobiDB-lite"/>
    </source>
</evidence>